<proteinExistence type="inferred from homology"/>
<dbReference type="InterPro" id="IPR004446">
    <property type="entry name" value="Heptose_bisP_phosphatase"/>
</dbReference>
<evidence type="ECO:0000256" key="6">
    <source>
        <dbReference type="ARBA" id="ARBA00023277"/>
    </source>
</evidence>
<evidence type="ECO:0000313" key="9">
    <source>
        <dbReference type="EMBL" id="MFC5021232.1"/>
    </source>
</evidence>
<gene>
    <name evidence="9" type="ORF">ACFPM3_03585</name>
</gene>
<dbReference type="InterPro" id="IPR006543">
    <property type="entry name" value="Histidinol-phos"/>
</dbReference>
<dbReference type="SUPFAM" id="SSF56784">
    <property type="entry name" value="HAD-like"/>
    <property type="match status" value="1"/>
</dbReference>
<evidence type="ECO:0000256" key="1">
    <source>
        <dbReference type="ARBA" id="ARBA00004496"/>
    </source>
</evidence>
<evidence type="ECO:0000313" key="10">
    <source>
        <dbReference type="Proteomes" id="UP001595829"/>
    </source>
</evidence>
<evidence type="ECO:0000256" key="3">
    <source>
        <dbReference type="ARBA" id="ARBA00022490"/>
    </source>
</evidence>
<protein>
    <recommendedName>
        <fullName evidence="7">D,D-heptose 1,7-bisphosphate phosphatase</fullName>
    </recommendedName>
</protein>
<dbReference type="Pfam" id="PF13242">
    <property type="entry name" value="Hydrolase_like"/>
    <property type="match status" value="1"/>
</dbReference>
<dbReference type="RefSeq" id="WP_380840984.1">
    <property type="nucleotide sequence ID" value="NZ_JBHMCZ010000014.1"/>
</dbReference>
<dbReference type="NCBIfam" id="TIGR01509">
    <property type="entry name" value="HAD-SF-IA-v3"/>
    <property type="match status" value="1"/>
</dbReference>
<dbReference type="Proteomes" id="UP001595829">
    <property type="component" value="Unassembled WGS sequence"/>
</dbReference>
<dbReference type="InterPro" id="IPR006439">
    <property type="entry name" value="HAD-SF_hydro_IA"/>
</dbReference>
<dbReference type="Gene3D" id="3.40.50.1000">
    <property type="entry name" value="HAD superfamily/HAD-like"/>
    <property type="match status" value="1"/>
</dbReference>
<keyword evidence="4" id="KW-0479">Metal-binding</keyword>
<keyword evidence="6" id="KW-0119">Carbohydrate metabolism</keyword>
<evidence type="ECO:0000256" key="7">
    <source>
        <dbReference type="ARBA" id="ARBA00031828"/>
    </source>
</evidence>
<dbReference type="NCBIfam" id="TIGR01662">
    <property type="entry name" value="HAD-SF-IIIA"/>
    <property type="match status" value="1"/>
</dbReference>
<dbReference type="InterPro" id="IPR023214">
    <property type="entry name" value="HAD_sf"/>
</dbReference>
<keyword evidence="10" id="KW-1185">Reference proteome</keyword>
<dbReference type="InterPro" id="IPR036412">
    <property type="entry name" value="HAD-like_sf"/>
</dbReference>
<accession>A0ABV9XC37</accession>
<name>A0ABV9XC37_9ACTN</name>
<reference evidence="10" key="1">
    <citation type="journal article" date="2019" name="Int. J. Syst. Evol. Microbiol.">
        <title>The Global Catalogue of Microorganisms (GCM) 10K type strain sequencing project: providing services to taxonomists for standard genome sequencing and annotation.</title>
        <authorList>
            <consortium name="The Broad Institute Genomics Platform"/>
            <consortium name="The Broad Institute Genome Sequencing Center for Infectious Disease"/>
            <person name="Wu L."/>
            <person name="Ma J."/>
        </authorList>
    </citation>
    <scope>NUCLEOTIDE SEQUENCE [LARGE SCALE GENOMIC DNA]</scope>
    <source>
        <strain evidence="10">CGMCC 4.1648</strain>
    </source>
</reference>
<sequence length="206" mass="21381">MNGTPTPASGPGRVSALRETPGPVPGPLPGAVLFDRDDTLIVDVPYNGDPRRVRLMPGAREAVRLLRAHRIPIGVVSNQSGIGRGLLTEAAVLEVNARVEVLLGTGLDTWVHCPHTPQDGCACRKPAPGLVVEAARRLGVTPEQCVVIGDIGSDMGAARAAGARAVLVPTTRTLPAEVASAPQVCRDLPAAVRHVLGHPAAVRRTA</sequence>
<keyword evidence="3" id="KW-0963">Cytoplasm</keyword>
<dbReference type="NCBIfam" id="TIGR01656">
    <property type="entry name" value="Histidinol-ppas"/>
    <property type="match status" value="1"/>
</dbReference>
<dbReference type="InterPro" id="IPR006549">
    <property type="entry name" value="HAD-SF_hydro_IIIA"/>
</dbReference>
<dbReference type="PANTHER" id="PTHR42891">
    <property type="entry name" value="D-GLYCERO-BETA-D-MANNO-HEPTOSE-1,7-BISPHOSPHATE 7-PHOSPHATASE"/>
    <property type="match status" value="1"/>
</dbReference>
<dbReference type="PANTHER" id="PTHR42891:SF1">
    <property type="entry name" value="D-GLYCERO-BETA-D-MANNO-HEPTOSE-1,7-BISPHOSPHATE 7-PHOSPHATASE"/>
    <property type="match status" value="1"/>
</dbReference>
<comment type="subcellular location">
    <subcellularLocation>
        <location evidence="1">Cytoplasm</location>
    </subcellularLocation>
</comment>
<evidence type="ECO:0000256" key="8">
    <source>
        <dbReference type="SAM" id="MobiDB-lite"/>
    </source>
</evidence>
<evidence type="ECO:0000256" key="2">
    <source>
        <dbReference type="ARBA" id="ARBA00005628"/>
    </source>
</evidence>
<keyword evidence="5" id="KW-0378">Hydrolase</keyword>
<dbReference type="CDD" id="cd07503">
    <property type="entry name" value="HAD_HisB-N"/>
    <property type="match status" value="1"/>
</dbReference>
<comment type="caution">
    <text evidence="9">The sequence shown here is derived from an EMBL/GenBank/DDBJ whole genome shotgun (WGS) entry which is preliminary data.</text>
</comment>
<evidence type="ECO:0000256" key="4">
    <source>
        <dbReference type="ARBA" id="ARBA00022723"/>
    </source>
</evidence>
<organism evidence="9 10">
    <name type="scientific">Streptomyces coeruleoprunus</name>
    <dbReference type="NCBI Taxonomy" id="285563"/>
    <lineage>
        <taxon>Bacteria</taxon>
        <taxon>Bacillati</taxon>
        <taxon>Actinomycetota</taxon>
        <taxon>Actinomycetes</taxon>
        <taxon>Kitasatosporales</taxon>
        <taxon>Streptomycetaceae</taxon>
        <taxon>Streptomyces</taxon>
    </lineage>
</organism>
<evidence type="ECO:0000256" key="5">
    <source>
        <dbReference type="ARBA" id="ARBA00022801"/>
    </source>
</evidence>
<feature type="region of interest" description="Disordered" evidence="8">
    <location>
        <begin position="1"/>
        <end position="27"/>
    </location>
</feature>
<dbReference type="EMBL" id="JBHSJD010000002">
    <property type="protein sequence ID" value="MFC5021232.1"/>
    <property type="molecule type" value="Genomic_DNA"/>
</dbReference>
<comment type="similarity">
    <text evidence="2">Belongs to the GmhB family.</text>
</comment>